<dbReference type="AlphaFoldDB" id="A0A433B5X2"/>
<dbReference type="EMBL" id="RBNI01016277">
    <property type="protein sequence ID" value="RUP10415.1"/>
    <property type="molecule type" value="Genomic_DNA"/>
</dbReference>
<dbReference type="GO" id="GO:0020037">
    <property type="term" value="F:heme binding"/>
    <property type="evidence" value="ECO:0007669"/>
    <property type="project" value="InterPro"/>
</dbReference>
<comment type="cofactor">
    <cofactor evidence="5">
        <name>heme</name>
        <dbReference type="ChEBI" id="CHEBI:30413"/>
    </cofactor>
</comment>
<evidence type="ECO:0000256" key="5">
    <source>
        <dbReference type="PIRSR" id="PIRSR602401-1"/>
    </source>
</evidence>
<dbReference type="Pfam" id="PF00067">
    <property type="entry name" value="p450"/>
    <property type="match status" value="1"/>
</dbReference>
<dbReference type="PROSITE" id="PS00086">
    <property type="entry name" value="CYTOCHROME_P450"/>
    <property type="match status" value="1"/>
</dbReference>
<evidence type="ECO:0000256" key="3">
    <source>
        <dbReference type="ARBA" id="ARBA00023004"/>
    </source>
</evidence>
<evidence type="ECO:0000313" key="7">
    <source>
        <dbReference type="EMBL" id="RUP10415.1"/>
    </source>
</evidence>
<comment type="caution">
    <text evidence="7">The sequence shown here is derived from an EMBL/GenBank/DDBJ whole genome shotgun (WGS) entry which is preliminary data.</text>
</comment>
<dbReference type="InterPro" id="IPR017972">
    <property type="entry name" value="Cyt_P450_CS"/>
</dbReference>
<dbReference type="InterPro" id="IPR036396">
    <property type="entry name" value="Cyt_P450_sf"/>
</dbReference>
<dbReference type="PRINTS" id="PR00463">
    <property type="entry name" value="EP450I"/>
</dbReference>
<dbReference type="GO" id="GO:0016705">
    <property type="term" value="F:oxidoreductase activity, acting on paired donors, with incorporation or reduction of molecular oxygen"/>
    <property type="evidence" value="ECO:0007669"/>
    <property type="project" value="InterPro"/>
</dbReference>
<dbReference type="InterPro" id="IPR050364">
    <property type="entry name" value="Cytochrome_P450_fung"/>
</dbReference>
<feature type="binding site" description="axial binding residue" evidence="5">
    <location>
        <position position="441"/>
    </location>
    <ligand>
        <name>heme</name>
        <dbReference type="ChEBI" id="CHEBI:30413"/>
    </ligand>
    <ligandPart>
        <name>Fe</name>
        <dbReference type="ChEBI" id="CHEBI:18248"/>
    </ligandPart>
</feature>
<dbReference type="OrthoDB" id="1103324at2759"/>
<sequence>MDDVKNILIIFASVAAVVGVAAAVQLLTSSLTKPLLPLPPSPKGRLPVLGHALAVGASPHITFTEWSKQLGPIFSIQLVSRNWIVLNSAKVVRDLVDLRGSNYSDRHNNPLTDIISRNGEMYGFAKHGDYLRMWRRLTNNTISKSKLQANYNHVFDCESRELLAGLLKNGARHDGVDMDDVTYVYTINVILLILYNRRCATSSDPLFQLIHSINNEFVALSSDMILDSFPILISLFADKKHRAIVLQDSLILYVGNLVEEVRQKLANGEQIPCVAAEFLKMQEKEGITDMAVIQTCGGFTLAGTDTSAYLLMNSSIILANHPEIQDRVHDELLATVGPDRLPEYSDAEKTPYVEAFLLEMLRFRPPRFFGIPHSNVKDDIYEGYRIPAGSSIVLNMHALHFDPVLFPNPERFEPERWLSEDGKSCDSSKHHWAFGAGRRICPGQFVVEQSLLTTLARLIWAFKIEFALSPQGTPVPVPVTRPDRSTTKPDHFRLRFVPRRENIKDVVGLCMASATLLKEIIYPAYRTALVGAVNLTGDNYATCYDRYQVNDRGREADVEEIQRLSTLWKGRHADKNTLQNSLLPDFKPA</sequence>
<dbReference type="SUPFAM" id="SSF48264">
    <property type="entry name" value="Cytochrome P450"/>
    <property type="match status" value="1"/>
</dbReference>
<dbReference type="GO" id="GO:0004497">
    <property type="term" value="F:monooxygenase activity"/>
    <property type="evidence" value="ECO:0007669"/>
    <property type="project" value="UniProtKB-KW"/>
</dbReference>
<evidence type="ECO:0000313" key="8">
    <source>
        <dbReference type="Proteomes" id="UP000268093"/>
    </source>
</evidence>
<evidence type="ECO:0000256" key="2">
    <source>
        <dbReference type="ARBA" id="ARBA00023002"/>
    </source>
</evidence>
<dbReference type="Gene3D" id="1.10.630.10">
    <property type="entry name" value="Cytochrome P450"/>
    <property type="match status" value="1"/>
</dbReference>
<reference evidence="7 8" key="1">
    <citation type="journal article" date="2018" name="New Phytol.">
        <title>Phylogenomics of Endogonaceae and evolution of mycorrhizas within Mucoromycota.</title>
        <authorList>
            <person name="Chang Y."/>
            <person name="Desiro A."/>
            <person name="Na H."/>
            <person name="Sandor L."/>
            <person name="Lipzen A."/>
            <person name="Clum A."/>
            <person name="Barry K."/>
            <person name="Grigoriev I.V."/>
            <person name="Martin F.M."/>
            <person name="Stajich J.E."/>
            <person name="Smith M.E."/>
            <person name="Bonito G."/>
            <person name="Spatafora J.W."/>
        </authorList>
    </citation>
    <scope>NUCLEOTIDE SEQUENCE [LARGE SCALE GENOMIC DNA]</scope>
    <source>
        <strain evidence="7 8">GMNB39</strain>
    </source>
</reference>
<dbReference type="GO" id="GO:0005506">
    <property type="term" value="F:iron ion binding"/>
    <property type="evidence" value="ECO:0007669"/>
    <property type="project" value="InterPro"/>
</dbReference>
<evidence type="ECO:0000256" key="6">
    <source>
        <dbReference type="RuleBase" id="RU000461"/>
    </source>
</evidence>
<keyword evidence="8" id="KW-1185">Reference proteome</keyword>
<dbReference type="PANTHER" id="PTHR46300:SF2">
    <property type="entry name" value="CYTOCHROME P450 MONOOXYGENASE ALNH-RELATED"/>
    <property type="match status" value="1"/>
</dbReference>
<dbReference type="PANTHER" id="PTHR46300">
    <property type="entry name" value="P450, PUTATIVE (EUROFUNG)-RELATED-RELATED"/>
    <property type="match status" value="1"/>
</dbReference>
<evidence type="ECO:0000256" key="4">
    <source>
        <dbReference type="ARBA" id="ARBA00023033"/>
    </source>
</evidence>
<name>A0A433B5X2_9FUNG</name>
<keyword evidence="5 6" id="KW-0349">Heme</keyword>
<accession>A0A433B5X2</accession>
<dbReference type="InterPro" id="IPR002401">
    <property type="entry name" value="Cyt_P450_E_grp-I"/>
</dbReference>
<comment type="similarity">
    <text evidence="6">Belongs to the cytochrome P450 family.</text>
</comment>
<evidence type="ECO:0000256" key="1">
    <source>
        <dbReference type="ARBA" id="ARBA00022723"/>
    </source>
</evidence>
<keyword evidence="1 5" id="KW-0479">Metal-binding</keyword>
<proteinExistence type="inferred from homology"/>
<gene>
    <name evidence="7" type="ORF">BC936DRAFT_140015</name>
</gene>
<keyword evidence="2 6" id="KW-0560">Oxidoreductase</keyword>
<organism evidence="7 8">
    <name type="scientific">Jimgerdemannia flammicorona</name>
    <dbReference type="NCBI Taxonomy" id="994334"/>
    <lineage>
        <taxon>Eukaryota</taxon>
        <taxon>Fungi</taxon>
        <taxon>Fungi incertae sedis</taxon>
        <taxon>Mucoromycota</taxon>
        <taxon>Mucoromycotina</taxon>
        <taxon>Endogonomycetes</taxon>
        <taxon>Endogonales</taxon>
        <taxon>Endogonaceae</taxon>
        <taxon>Jimgerdemannia</taxon>
    </lineage>
</organism>
<dbReference type="Proteomes" id="UP000268093">
    <property type="component" value="Unassembled WGS sequence"/>
</dbReference>
<keyword evidence="3 5" id="KW-0408">Iron</keyword>
<protein>
    <submittedName>
        <fullName evidence="7">Cytochrome P450</fullName>
    </submittedName>
</protein>
<keyword evidence="4 6" id="KW-0503">Monooxygenase</keyword>
<dbReference type="InterPro" id="IPR001128">
    <property type="entry name" value="Cyt_P450"/>
</dbReference>